<protein>
    <submittedName>
        <fullName evidence="9">Redoxin</fullName>
    </submittedName>
</protein>
<dbReference type="STRING" id="1884261.A0A5C3Q696"/>
<dbReference type="CDD" id="cd03013">
    <property type="entry name" value="PRX5_like"/>
    <property type="match status" value="1"/>
</dbReference>
<dbReference type="OrthoDB" id="1882547at2759"/>
<sequence length="158" mass="16678">MSSAIAVGATIPSVKVKENSPAEAAPLSLTGKNLIVGVPGAFTGVCHAQIPGFIKNYDNFKAKGINEIFVTAVNDAFVTKAWKADLAPGGTPVRFIADDKAEFTKALGLDMDATNVLGGPRSQRFVIVTDGDKVSKLIVEPDFHEYTVTSADQVLTQL</sequence>
<keyword evidence="3 7" id="KW-0049">Antioxidant</keyword>
<keyword evidence="10" id="KW-1185">Reference proteome</keyword>
<evidence type="ECO:0000256" key="7">
    <source>
        <dbReference type="RuleBase" id="RU366011"/>
    </source>
</evidence>
<keyword evidence="4 7" id="KW-0560">Oxidoreductase</keyword>
<keyword evidence="2 7" id="KW-0575">Peroxidase</keyword>
<dbReference type="InterPro" id="IPR036249">
    <property type="entry name" value="Thioredoxin-like_sf"/>
</dbReference>
<evidence type="ECO:0000259" key="8">
    <source>
        <dbReference type="Pfam" id="PF08534"/>
    </source>
</evidence>
<dbReference type="GO" id="GO:0005739">
    <property type="term" value="C:mitochondrion"/>
    <property type="evidence" value="ECO:0007669"/>
    <property type="project" value="TreeGrafter"/>
</dbReference>
<evidence type="ECO:0000313" key="9">
    <source>
        <dbReference type="EMBL" id="TFK95728.1"/>
    </source>
</evidence>
<dbReference type="GO" id="GO:0008379">
    <property type="term" value="F:thioredoxin peroxidase activity"/>
    <property type="evidence" value="ECO:0007669"/>
    <property type="project" value="InterPro"/>
</dbReference>
<reference evidence="9 10" key="1">
    <citation type="journal article" date="2019" name="Nat. Ecol. Evol.">
        <title>Megaphylogeny resolves global patterns of mushroom evolution.</title>
        <authorList>
            <person name="Varga T."/>
            <person name="Krizsan K."/>
            <person name="Foldi C."/>
            <person name="Dima B."/>
            <person name="Sanchez-Garcia M."/>
            <person name="Sanchez-Ramirez S."/>
            <person name="Szollosi G.J."/>
            <person name="Szarkandi J.G."/>
            <person name="Papp V."/>
            <person name="Albert L."/>
            <person name="Andreopoulos W."/>
            <person name="Angelini C."/>
            <person name="Antonin V."/>
            <person name="Barry K.W."/>
            <person name="Bougher N.L."/>
            <person name="Buchanan P."/>
            <person name="Buyck B."/>
            <person name="Bense V."/>
            <person name="Catcheside P."/>
            <person name="Chovatia M."/>
            <person name="Cooper J."/>
            <person name="Damon W."/>
            <person name="Desjardin D."/>
            <person name="Finy P."/>
            <person name="Geml J."/>
            <person name="Haridas S."/>
            <person name="Hughes K."/>
            <person name="Justo A."/>
            <person name="Karasinski D."/>
            <person name="Kautmanova I."/>
            <person name="Kiss B."/>
            <person name="Kocsube S."/>
            <person name="Kotiranta H."/>
            <person name="LaButti K.M."/>
            <person name="Lechner B.E."/>
            <person name="Liimatainen K."/>
            <person name="Lipzen A."/>
            <person name="Lukacs Z."/>
            <person name="Mihaltcheva S."/>
            <person name="Morgado L.N."/>
            <person name="Niskanen T."/>
            <person name="Noordeloos M.E."/>
            <person name="Ohm R.A."/>
            <person name="Ortiz-Santana B."/>
            <person name="Ovrebo C."/>
            <person name="Racz N."/>
            <person name="Riley R."/>
            <person name="Savchenko A."/>
            <person name="Shiryaev A."/>
            <person name="Soop K."/>
            <person name="Spirin V."/>
            <person name="Szebenyi C."/>
            <person name="Tomsovsky M."/>
            <person name="Tulloss R.E."/>
            <person name="Uehling J."/>
            <person name="Grigoriev I.V."/>
            <person name="Vagvolgyi C."/>
            <person name="Papp T."/>
            <person name="Martin F.M."/>
            <person name="Miettinen O."/>
            <person name="Hibbett D.S."/>
            <person name="Nagy L.G."/>
        </authorList>
    </citation>
    <scope>NUCLEOTIDE SEQUENCE [LARGE SCALE GENOMIC DNA]</scope>
    <source>
        <strain evidence="9 10">CBS 309.79</strain>
    </source>
</reference>
<dbReference type="GO" id="GO:0042744">
    <property type="term" value="P:hydrogen peroxide catabolic process"/>
    <property type="evidence" value="ECO:0007669"/>
    <property type="project" value="TreeGrafter"/>
</dbReference>
<evidence type="ECO:0000256" key="5">
    <source>
        <dbReference type="ARBA" id="ARBA00023284"/>
    </source>
</evidence>
<evidence type="ECO:0000256" key="6">
    <source>
        <dbReference type="PIRSR" id="PIRSR637944-1"/>
    </source>
</evidence>
<dbReference type="PANTHER" id="PTHR10430">
    <property type="entry name" value="PEROXIREDOXIN"/>
    <property type="match status" value="1"/>
</dbReference>
<dbReference type="AlphaFoldDB" id="A0A5C3Q696"/>
<evidence type="ECO:0000256" key="4">
    <source>
        <dbReference type="ARBA" id="ARBA00023002"/>
    </source>
</evidence>
<dbReference type="PANTHER" id="PTHR10430:SF39">
    <property type="entry name" value="PEROXISOMAL MEMBRANE ASSOCIATED PROTEIN 20"/>
    <property type="match status" value="1"/>
</dbReference>
<dbReference type="EMBL" id="ML178876">
    <property type="protein sequence ID" value="TFK95728.1"/>
    <property type="molecule type" value="Genomic_DNA"/>
</dbReference>
<comment type="function">
    <text evidence="7">Thiol-specific peroxidase that catalyzes the reduction of hydrogen peroxide and organic hydroperoxides to water and alcohols, respectively. Plays a role in cell protection against oxidative stress by detoxifying peroxides.</text>
</comment>
<dbReference type="Pfam" id="PF08534">
    <property type="entry name" value="Redoxin"/>
    <property type="match status" value="1"/>
</dbReference>
<comment type="similarity">
    <text evidence="1 7">Belongs to the peroxiredoxin family. Prx5 subfamily.</text>
</comment>
<dbReference type="GO" id="GO:0034599">
    <property type="term" value="P:cellular response to oxidative stress"/>
    <property type="evidence" value="ECO:0007669"/>
    <property type="project" value="InterPro"/>
</dbReference>
<dbReference type="SUPFAM" id="SSF52833">
    <property type="entry name" value="Thioredoxin-like"/>
    <property type="match status" value="1"/>
</dbReference>
<evidence type="ECO:0000256" key="1">
    <source>
        <dbReference type="ARBA" id="ARBA00010505"/>
    </source>
</evidence>
<name>A0A5C3Q696_9AGAR</name>
<evidence type="ECO:0000313" key="10">
    <source>
        <dbReference type="Proteomes" id="UP000305067"/>
    </source>
</evidence>
<feature type="active site" description="Cysteine sulfenic acid (-SOH) intermediate" evidence="6">
    <location>
        <position position="46"/>
    </location>
</feature>
<dbReference type="Gene3D" id="3.40.30.10">
    <property type="entry name" value="Glutaredoxin"/>
    <property type="match status" value="1"/>
</dbReference>
<accession>A0A5C3Q696</accession>
<dbReference type="GO" id="GO:0005829">
    <property type="term" value="C:cytosol"/>
    <property type="evidence" value="ECO:0007669"/>
    <property type="project" value="TreeGrafter"/>
</dbReference>
<evidence type="ECO:0000256" key="3">
    <source>
        <dbReference type="ARBA" id="ARBA00022862"/>
    </source>
</evidence>
<keyword evidence="5 7" id="KW-0676">Redox-active center</keyword>
<feature type="domain" description="Redoxin" evidence="8">
    <location>
        <begin position="7"/>
        <end position="155"/>
    </location>
</feature>
<evidence type="ECO:0000256" key="2">
    <source>
        <dbReference type="ARBA" id="ARBA00022559"/>
    </source>
</evidence>
<dbReference type="InterPro" id="IPR013740">
    <property type="entry name" value="Redoxin"/>
</dbReference>
<dbReference type="GO" id="GO:0045454">
    <property type="term" value="P:cell redox homeostasis"/>
    <property type="evidence" value="ECO:0007669"/>
    <property type="project" value="TreeGrafter"/>
</dbReference>
<dbReference type="Proteomes" id="UP000305067">
    <property type="component" value="Unassembled WGS sequence"/>
</dbReference>
<proteinExistence type="inferred from homology"/>
<dbReference type="GO" id="GO:0005777">
    <property type="term" value="C:peroxisome"/>
    <property type="evidence" value="ECO:0007669"/>
    <property type="project" value="TreeGrafter"/>
</dbReference>
<gene>
    <name evidence="9" type="ORF">BDV98DRAFT_517116</name>
</gene>
<dbReference type="InterPro" id="IPR037944">
    <property type="entry name" value="PRX5-like"/>
</dbReference>
<organism evidence="9 10">
    <name type="scientific">Pterulicium gracile</name>
    <dbReference type="NCBI Taxonomy" id="1884261"/>
    <lineage>
        <taxon>Eukaryota</taxon>
        <taxon>Fungi</taxon>
        <taxon>Dikarya</taxon>
        <taxon>Basidiomycota</taxon>
        <taxon>Agaricomycotina</taxon>
        <taxon>Agaricomycetes</taxon>
        <taxon>Agaricomycetidae</taxon>
        <taxon>Agaricales</taxon>
        <taxon>Pleurotineae</taxon>
        <taxon>Pterulaceae</taxon>
        <taxon>Pterulicium</taxon>
    </lineage>
</organism>